<protein>
    <recommendedName>
        <fullName evidence="1">DUF4178 domain-containing protein</fullName>
    </recommendedName>
</protein>
<evidence type="ECO:0000313" key="3">
    <source>
        <dbReference type="Proteomes" id="UP000191931"/>
    </source>
</evidence>
<proteinExistence type="predicted"/>
<name>A0A1W1HLA2_9BACT</name>
<dbReference type="STRING" id="1246637.MTBBW1_950014"/>
<dbReference type="AlphaFoldDB" id="A0A1W1HLA2"/>
<dbReference type="InterPro" id="IPR025235">
    <property type="entry name" value="DUF4178"/>
</dbReference>
<dbReference type="OrthoDB" id="5502786at2"/>
<dbReference type="EMBL" id="FWEV01000342">
    <property type="protein sequence ID" value="SLM33216.1"/>
    <property type="molecule type" value="Genomic_DNA"/>
</dbReference>
<gene>
    <name evidence="2" type="ORF">MTBBW1_950014</name>
</gene>
<sequence length="182" mass="21557">MGLMDFFKKKLHLNGPDPLNLTLASMKKGYYVDYDMKTWQVTSCNRYEWGPRDITWEWQLQCHDDVIYLEREHDDEDYWSISRKIPFSRLDPGIREKIIRSDEAPDNLLFEGTVYYIDETGGAHFFGNDSVQGQEVFKWDYADETETKYLTIEQWGDNDYELSVGTSVQEYQFSDILPSEIK</sequence>
<feature type="domain" description="DUF4178" evidence="1">
    <location>
        <begin position="28"/>
        <end position="169"/>
    </location>
</feature>
<dbReference type="RefSeq" id="WP_080803479.1">
    <property type="nucleotide sequence ID" value="NZ_LT828544.1"/>
</dbReference>
<accession>A0A1W1HLA2</accession>
<dbReference type="Pfam" id="PF13785">
    <property type="entry name" value="DUF4178"/>
    <property type="match status" value="1"/>
</dbReference>
<dbReference type="Proteomes" id="UP000191931">
    <property type="component" value="Unassembled WGS sequence"/>
</dbReference>
<evidence type="ECO:0000259" key="1">
    <source>
        <dbReference type="Pfam" id="PF13785"/>
    </source>
</evidence>
<reference evidence="2 3" key="1">
    <citation type="submission" date="2017-03" db="EMBL/GenBank/DDBJ databases">
        <authorList>
            <person name="Afonso C.L."/>
            <person name="Miller P.J."/>
            <person name="Scott M.A."/>
            <person name="Spackman E."/>
            <person name="Goraichik I."/>
            <person name="Dimitrov K.M."/>
            <person name="Suarez D.L."/>
            <person name="Swayne D.E."/>
        </authorList>
    </citation>
    <scope>NUCLEOTIDE SEQUENCE [LARGE SCALE GENOMIC DNA]</scope>
    <source>
        <strain evidence="2">PRJEB14757</strain>
    </source>
</reference>
<keyword evidence="3" id="KW-1185">Reference proteome</keyword>
<organism evidence="2 3">
    <name type="scientific">Desulfamplus magnetovallimortis</name>
    <dbReference type="NCBI Taxonomy" id="1246637"/>
    <lineage>
        <taxon>Bacteria</taxon>
        <taxon>Pseudomonadati</taxon>
        <taxon>Thermodesulfobacteriota</taxon>
        <taxon>Desulfobacteria</taxon>
        <taxon>Desulfobacterales</taxon>
        <taxon>Desulfobacteraceae</taxon>
        <taxon>Desulfamplus</taxon>
    </lineage>
</organism>
<evidence type="ECO:0000313" key="2">
    <source>
        <dbReference type="EMBL" id="SLM33216.1"/>
    </source>
</evidence>